<organism evidence="2 3">
    <name type="scientific">Exophiala sideris</name>
    <dbReference type="NCBI Taxonomy" id="1016849"/>
    <lineage>
        <taxon>Eukaryota</taxon>
        <taxon>Fungi</taxon>
        <taxon>Dikarya</taxon>
        <taxon>Ascomycota</taxon>
        <taxon>Pezizomycotina</taxon>
        <taxon>Eurotiomycetes</taxon>
        <taxon>Chaetothyriomycetidae</taxon>
        <taxon>Chaetothyriales</taxon>
        <taxon>Herpotrichiellaceae</taxon>
        <taxon>Exophiala</taxon>
    </lineage>
</organism>
<evidence type="ECO:0000313" key="3">
    <source>
        <dbReference type="Proteomes" id="UP001345691"/>
    </source>
</evidence>
<evidence type="ECO:0000256" key="1">
    <source>
        <dbReference type="SAM" id="MobiDB-lite"/>
    </source>
</evidence>
<gene>
    <name evidence="2" type="ORF">LTR69_009795</name>
</gene>
<dbReference type="Proteomes" id="UP001345691">
    <property type="component" value="Unassembled WGS sequence"/>
</dbReference>
<comment type="caution">
    <text evidence="2">The sequence shown here is derived from an EMBL/GenBank/DDBJ whole genome shotgun (WGS) entry which is preliminary data.</text>
</comment>
<feature type="region of interest" description="Disordered" evidence="1">
    <location>
        <begin position="632"/>
        <end position="672"/>
    </location>
</feature>
<feature type="compositionally biased region" description="Polar residues" evidence="1">
    <location>
        <begin position="704"/>
        <end position="714"/>
    </location>
</feature>
<feature type="compositionally biased region" description="Polar residues" evidence="1">
    <location>
        <begin position="657"/>
        <end position="672"/>
    </location>
</feature>
<dbReference type="EMBL" id="JAVRRF010000029">
    <property type="protein sequence ID" value="KAK5052457.1"/>
    <property type="molecule type" value="Genomic_DNA"/>
</dbReference>
<sequence length="739" mass="83041">MHAAGIVHHGDTLPRQPGLKFIPEDGSSRYCKRLTEEESKDAKEIVIRLHQAGGNRAAMMKEISSKVLQGRRISKAMVDGLRDQLGLIQRQNGRIAKEQESMSRTEEECAVLCWTQNDNQTDHALAPSLQVPEDSAAIASQTYQYESSTGQILQDMETSEAELETPLTMELKTFLSLSDEDIAMLDYQYQSQSSVDSEVDWATNILADQRQTDEHGAVVNPDHLKNEANHPQDMSELRTLYYHALSNTRRFSGAIETDGQRSTMPSTQSGLWEWSEAHDITSLNHAAYILSTLRDFQQAFEMYFLIYCRLLKPRTDNQAPNPHFVLSAIGCARTARTPSQVILAHSLVDRVREDLLLHHGLWLLERTRTWKFLEGFYHKYFNSDNESWENVEDAAYWVATAIILSQPRLAAHIVQVNNMPDYFLPGFWHNSFVAHILDCDVAMVSMRTGISKLSAFIRKRKGDLDPLLRGWLGLSADEDTIAEHGKIVSTMFLDDHLRSRTSARVGSTIPSHAGFPCCWNEFATLTMPFMLIKWAHRPEFKANHASFLQRARTTKTSDFLLLAADEIRGHLKSRGGKEAVFDLYLRLMAAPRHADHVRPQSSLPPGLFLDVTKVLNLDYDIGDWTNLGSDSILTREQPEEDTAKDGISVSKKPADTASLNASVPMSDTSSISSGYRSFLELSRKVRNSVSLTIRTRQSASSGALTTRSSWSFSRNAGFPRDPSIRESQVTLSSDVNMSG</sequence>
<proteinExistence type="predicted"/>
<evidence type="ECO:0000313" key="2">
    <source>
        <dbReference type="EMBL" id="KAK5052457.1"/>
    </source>
</evidence>
<evidence type="ECO:0008006" key="4">
    <source>
        <dbReference type="Google" id="ProtNLM"/>
    </source>
</evidence>
<accession>A0ABR0IZM6</accession>
<reference evidence="2 3" key="1">
    <citation type="submission" date="2023-08" db="EMBL/GenBank/DDBJ databases">
        <title>Black Yeasts Isolated from many extreme environments.</title>
        <authorList>
            <person name="Coleine C."/>
            <person name="Stajich J.E."/>
            <person name="Selbmann L."/>
        </authorList>
    </citation>
    <scope>NUCLEOTIDE SEQUENCE [LARGE SCALE GENOMIC DNA]</scope>
    <source>
        <strain evidence="2 3">CCFEE 6328</strain>
    </source>
</reference>
<feature type="region of interest" description="Disordered" evidence="1">
    <location>
        <begin position="704"/>
        <end position="739"/>
    </location>
</feature>
<keyword evidence="3" id="KW-1185">Reference proteome</keyword>
<name>A0ABR0IZM6_9EURO</name>
<feature type="compositionally biased region" description="Polar residues" evidence="1">
    <location>
        <begin position="725"/>
        <end position="739"/>
    </location>
</feature>
<protein>
    <recommendedName>
        <fullName evidence="4">Transcription factor domain-containing protein</fullName>
    </recommendedName>
</protein>
<feature type="region of interest" description="Disordered" evidence="1">
    <location>
        <begin position="1"/>
        <end position="21"/>
    </location>
</feature>